<dbReference type="PRINTS" id="PR00344">
    <property type="entry name" value="BCTRLSENSOR"/>
</dbReference>
<proteinExistence type="predicted"/>
<dbReference type="SUPFAM" id="SSF47384">
    <property type="entry name" value="Homodimeric domain of signal transducing histidine kinase"/>
    <property type="match status" value="1"/>
</dbReference>
<dbReference type="PANTHER" id="PTHR43065">
    <property type="entry name" value="SENSOR HISTIDINE KINASE"/>
    <property type="match status" value="1"/>
</dbReference>
<feature type="domain" description="Histidine kinase" evidence="9">
    <location>
        <begin position="136"/>
        <end position="352"/>
    </location>
</feature>
<gene>
    <name evidence="10" type="ORF">SAMN02745150_00744</name>
</gene>
<evidence type="ECO:0000256" key="3">
    <source>
        <dbReference type="ARBA" id="ARBA00022553"/>
    </source>
</evidence>
<dbReference type="SMART" id="SM00388">
    <property type="entry name" value="HisKA"/>
    <property type="match status" value="1"/>
</dbReference>
<dbReference type="InterPro" id="IPR036890">
    <property type="entry name" value="HATPase_C_sf"/>
</dbReference>
<evidence type="ECO:0000259" key="9">
    <source>
        <dbReference type="PROSITE" id="PS50109"/>
    </source>
</evidence>
<keyword evidence="8" id="KW-0902">Two-component regulatory system</keyword>
<dbReference type="Pfam" id="PF02518">
    <property type="entry name" value="HATPase_c"/>
    <property type="match status" value="1"/>
</dbReference>
<dbReference type="OrthoDB" id="1931120at2"/>
<accession>A0A1I1DQT0</accession>
<keyword evidence="7" id="KW-0067">ATP-binding</keyword>
<dbReference type="GO" id="GO:0000155">
    <property type="term" value="F:phosphorelay sensor kinase activity"/>
    <property type="evidence" value="ECO:0007669"/>
    <property type="project" value="InterPro"/>
</dbReference>
<dbReference type="SUPFAM" id="SSF55874">
    <property type="entry name" value="ATPase domain of HSP90 chaperone/DNA topoisomerase II/histidine kinase"/>
    <property type="match status" value="1"/>
</dbReference>
<dbReference type="PROSITE" id="PS50109">
    <property type="entry name" value="HIS_KIN"/>
    <property type="match status" value="1"/>
</dbReference>
<dbReference type="Pfam" id="PF00512">
    <property type="entry name" value="HisKA"/>
    <property type="match status" value="1"/>
</dbReference>
<dbReference type="Proteomes" id="UP000240042">
    <property type="component" value="Unassembled WGS sequence"/>
</dbReference>
<keyword evidence="3" id="KW-0597">Phosphoprotein</keyword>
<dbReference type="CDD" id="cd00082">
    <property type="entry name" value="HisKA"/>
    <property type="match status" value="1"/>
</dbReference>
<comment type="catalytic activity">
    <reaction evidence="1">
        <text>ATP + protein L-histidine = ADP + protein N-phospho-L-histidine.</text>
        <dbReference type="EC" id="2.7.13.3"/>
    </reaction>
</comment>
<dbReference type="STRING" id="34097.SAMN02745150_00744"/>
<dbReference type="EMBL" id="FOKY01000003">
    <property type="protein sequence ID" value="SFB77325.1"/>
    <property type="molecule type" value="Genomic_DNA"/>
</dbReference>
<evidence type="ECO:0000256" key="1">
    <source>
        <dbReference type="ARBA" id="ARBA00000085"/>
    </source>
</evidence>
<protein>
    <recommendedName>
        <fullName evidence="2">histidine kinase</fullName>
        <ecNumber evidence="2">2.7.13.3</ecNumber>
    </recommendedName>
</protein>
<dbReference type="EC" id="2.7.13.3" evidence="2"/>
<dbReference type="InterPro" id="IPR003661">
    <property type="entry name" value="HisK_dim/P_dom"/>
</dbReference>
<evidence type="ECO:0000256" key="4">
    <source>
        <dbReference type="ARBA" id="ARBA00022679"/>
    </source>
</evidence>
<evidence type="ECO:0000313" key="11">
    <source>
        <dbReference type="Proteomes" id="UP000240042"/>
    </source>
</evidence>
<dbReference type="Gene3D" id="1.10.287.130">
    <property type="match status" value="1"/>
</dbReference>
<evidence type="ECO:0000256" key="7">
    <source>
        <dbReference type="ARBA" id="ARBA00022840"/>
    </source>
</evidence>
<keyword evidence="5" id="KW-0547">Nucleotide-binding</keyword>
<dbReference type="SMART" id="SM00387">
    <property type="entry name" value="HATPase_c"/>
    <property type="match status" value="1"/>
</dbReference>
<evidence type="ECO:0000256" key="6">
    <source>
        <dbReference type="ARBA" id="ARBA00022777"/>
    </source>
</evidence>
<dbReference type="InterPro" id="IPR036097">
    <property type="entry name" value="HisK_dim/P_sf"/>
</dbReference>
<keyword evidence="4" id="KW-0808">Transferase</keyword>
<name>A0A1I1DQT0_BREAD</name>
<dbReference type="InterPro" id="IPR003594">
    <property type="entry name" value="HATPase_dom"/>
</dbReference>
<reference evidence="11" key="1">
    <citation type="submission" date="2016-10" db="EMBL/GenBank/DDBJ databases">
        <authorList>
            <person name="Varghese N."/>
            <person name="Submissions S."/>
        </authorList>
    </citation>
    <scope>NUCLEOTIDE SEQUENCE [LARGE SCALE GENOMIC DNA]</scope>
    <source>
        <strain evidence="11">ATCC 43811</strain>
    </source>
</reference>
<evidence type="ECO:0000256" key="2">
    <source>
        <dbReference type="ARBA" id="ARBA00012438"/>
    </source>
</evidence>
<keyword evidence="6 10" id="KW-0418">Kinase</keyword>
<evidence type="ECO:0000256" key="8">
    <source>
        <dbReference type="ARBA" id="ARBA00023012"/>
    </source>
</evidence>
<dbReference type="GO" id="GO:0005524">
    <property type="term" value="F:ATP binding"/>
    <property type="evidence" value="ECO:0007669"/>
    <property type="project" value="UniProtKB-KW"/>
</dbReference>
<dbReference type="RefSeq" id="WP_092318762.1">
    <property type="nucleotide sequence ID" value="NZ_FOKY01000003.1"/>
</dbReference>
<dbReference type="PANTHER" id="PTHR43065:SF10">
    <property type="entry name" value="PEROXIDE STRESS-ACTIVATED HISTIDINE KINASE MAK3"/>
    <property type="match status" value="1"/>
</dbReference>
<dbReference type="Gene3D" id="3.30.565.10">
    <property type="entry name" value="Histidine kinase-like ATPase, C-terminal domain"/>
    <property type="match status" value="1"/>
</dbReference>
<keyword evidence="11" id="KW-1185">Reference proteome</keyword>
<evidence type="ECO:0000313" key="10">
    <source>
        <dbReference type="EMBL" id="SFB77325.1"/>
    </source>
</evidence>
<evidence type="ECO:0000256" key="5">
    <source>
        <dbReference type="ARBA" id="ARBA00022741"/>
    </source>
</evidence>
<organism evidence="10 11">
    <name type="scientific">Brevinema andersonii</name>
    <dbReference type="NCBI Taxonomy" id="34097"/>
    <lineage>
        <taxon>Bacteria</taxon>
        <taxon>Pseudomonadati</taxon>
        <taxon>Spirochaetota</taxon>
        <taxon>Spirochaetia</taxon>
        <taxon>Brevinematales</taxon>
        <taxon>Brevinemataceae</taxon>
        <taxon>Brevinema</taxon>
    </lineage>
</organism>
<dbReference type="InterPro" id="IPR004358">
    <property type="entry name" value="Sig_transdc_His_kin-like_C"/>
</dbReference>
<sequence length="361" mass="41831">MNDKRQKFFIKILEKLEKLEKKECVDIIKLLFEERQLWFDIIESSGLKLLIYRDHEVIYDNFSAILAEIPQLELLPKNMIITIQDIYHKERILDIKYFISGRFRIFCLQDIGIIQEQDVKMKTQNSLNALEMLAAGIAHEIKNPLSAIDIHTQVIEKKIKNEIITLPKEFFDYIGVVKKESERLLLVVDHFLSRARKQKPILEFSEVKDIIEQTIALFQIELEQKQIKIIISLDEVPRIFTVPAFLQQILSDIIRNAIDVLEFHQMEKIIKITMRENKWKNAIIISIEDSGPGISLSVKKRIFEPYYTTKKNGTGLGLTLAKKMTQEIGGDIIVKSSILGGASFCILLPISLGQKKLPWIQ</sequence>
<dbReference type="InterPro" id="IPR005467">
    <property type="entry name" value="His_kinase_dom"/>
</dbReference>
<dbReference type="AlphaFoldDB" id="A0A1I1DQT0"/>